<sequence length="383" mass="41194">MARNSCVFAILAVAIAALLAALPAQAGNSSSLPQTNGSLFPPNCNCLRNGSASPFRLELLQPSAIAIQGFFRYCFNLANVGGCSPTQRCCNSTQGVYKIELDINAACKGYLRRVTVNNTNHTAFEFNTNSAVVRVTSLNLTVDAVNNTQVCLFIKASNESCSKLESFCTIGETACRYAIFQTDRTCCPVGVAGLLPSPPFLPMYEHPPPPPPLLPPVIEFTAPPPPPPSSFPNCSCDRAVTSSQYTVKPIADVSPAGDRNLTQICFTINTKASCKNSTSSCCTFTLSKLELDANPDCATALSYMSVDGVIRPRFFQYNPYPAIKITNINKTFDQADGTKVCLFMKPECNSLDELGANKDGTISAAVFNHPSEKINCCPVFTVR</sequence>
<evidence type="ECO:0000313" key="3">
    <source>
        <dbReference type="EMBL" id="GLI66784.1"/>
    </source>
</evidence>
<feature type="signal peptide" evidence="1">
    <location>
        <begin position="1"/>
        <end position="20"/>
    </location>
</feature>
<feature type="domain" description="Pherophorin" evidence="2">
    <location>
        <begin position="40"/>
        <end position="188"/>
    </location>
</feature>
<evidence type="ECO:0000256" key="1">
    <source>
        <dbReference type="SAM" id="SignalP"/>
    </source>
</evidence>
<name>A0ABQ5SBF8_9CHLO</name>
<proteinExistence type="predicted"/>
<gene>
    <name evidence="3" type="ORF">VaNZ11_010757</name>
</gene>
<dbReference type="InterPro" id="IPR024616">
    <property type="entry name" value="Pherophorin"/>
</dbReference>
<dbReference type="Proteomes" id="UP001165090">
    <property type="component" value="Unassembled WGS sequence"/>
</dbReference>
<reference evidence="3 4" key="1">
    <citation type="journal article" date="2023" name="IScience">
        <title>Expanded male sex-determining region conserved during the evolution of homothallism in the green alga Volvox.</title>
        <authorList>
            <person name="Yamamoto K."/>
            <person name="Matsuzaki R."/>
            <person name="Mahakham W."/>
            <person name="Heman W."/>
            <person name="Sekimoto H."/>
            <person name="Kawachi M."/>
            <person name="Minakuchi Y."/>
            <person name="Toyoda A."/>
            <person name="Nozaki H."/>
        </authorList>
    </citation>
    <scope>NUCLEOTIDE SEQUENCE [LARGE SCALE GENOMIC DNA]</scope>
    <source>
        <strain evidence="3 4">NIES-4468</strain>
    </source>
</reference>
<evidence type="ECO:0000313" key="4">
    <source>
        <dbReference type="Proteomes" id="UP001165090"/>
    </source>
</evidence>
<feature type="domain" description="Pherophorin" evidence="2">
    <location>
        <begin position="231"/>
        <end position="378"/>
    </location>
</feature>
<keyword evidence="4" id="KW-1185">Reference proteome</keyword>
<accession>A0ABQ5SBF8</accession>
<comment type="caution">
    <text evidence="3">The sequence shown here is derived from an EMBL/GenBank/DDBJ whole genome shotgun (WGS) entry which is preliminary data.</text>
</comment>
<feature type="chain" id="PRO_5045716509" description="Pherophorin domain-containing protein" evidence="1">
    <location>
        <begin position="21"/>
        <end position="383"/>
    </location>
</feature>
<organism evidence="3 4">
    <name type="scientific">Volvox africanus</name>
    <dbReference type="NCBI Taxonomy" id="51714"/>
    <lineage>
        <taxon>Eukaryota</taxon>
        <taxon>Viridiplantae</taxon>
        <taxon>Chlorophyta</taxon>
        <taxon>core chlorophytes</taxon>
        <taxon>Chlorophyceae</taxon>
        <taxon>CS clade</taxon>
        <taxon>Chlamydomonadales</taxon>
        <taxon>Volvocaceae</taxon>
        <taxon>Volvox</taxon>
    </lineage>
</organism>
<dbReference type="Pfam" id="PF12499">
    <property type="entry name" value="DUF3707"/>
    <property type="match status" value="2"/>
</dbReference>
<keyword evidence="1" id="KW-0732">Signal</keyword>
<dbReference type="EMBL" id="BSDZ01000040">
    <property type="protein sequence ID" value="GLI66784.1"/>
    <property type="molecule type" value="Genomic_DNA"/>
</dbReference>
<evidence type="ECO:0000259" key="2">
    <source>
        <dbReference type="Pfam" id="PF12499"/>
    </source>
</evidence>
<protein>
    <recommendedName>
        <fullName evidence="2">Pherophorin domain-containing protein</fullName>
    </recommendedName>
</protein>